<dbReference type="PANTHER" id="PTHR43120:SF1">
    <property type="entry name" value="GLUTAMYL-TRNA REDUCTASE 1, CHLOROPLASTIC"/>
    <property type="match status" value="1"/>
</dbReference>
<dbReference type="CDD" id="cd05213">
    <property type="entry name" value="NAD_bind_Glutamyl_tRNA_reduct"/>
    <property type="match status" value="1"/>
</dbReference>
<evidence type="ECO:0000256" key="10">
    <source>
        <dbReference type="RuleBase" id="RU000584"/>
    </source>
</evidence>
<reference evidence="15" key="2">
    <citation type="submission" date="2025-08" db="UniProtKB">
        <authorList>
            <consortium name="RefSeq"/>
        </authorList>
    </citation>
    <scope>IDENTIFICATION</scope>
    <source>
        <tissue evidence="15">Leaf</tissue>
    </source>
</reference>
<dbReference type="InterPro" id="IPR036343">
    <property type="entry name" value="GluRdtase_N_sf"/>
</dbReference>
<dbReference type="FunFam" id="3.30.460.30:FF:000001">
    <property type="entry name" value="Glutamyl-tRNA reductase"/>
    <property type="match status" value="1"/>
</dbReference>
<dbReference type="UniPathway" id="UPA00251">
    <property type="reaction ID" value="UER00316"/>
</dbReference>
<evidence type="ECO:0000259" key="13">
    <source>
        <dbReference type="Pfam" id="PF05201"/>
    </source>
</evidence>
<dbReference type="InterPro" id="IPR018214">
    <property type="entry name" value="GluRdtase_CS"/>
</dbReference>
<dbReference type="OrthoDB" id="424281at2759"/>
<evidence type="ECO:0000256" key="4">
    <source>
        <dbReference type="ARBA" id="ARBA00012970"/>
    </source>
</evidence>
<feature type="domain" description="Tetrapyrrole biosynthesis glutamyl-tRNA reductase dimerisation" evidence="11">
    <location>
        <begin position="410"/>
        <end position="513"/>
    </location>
</feature>
<comment type="similarity">
    <text evidence="3 10">Belongs to the glutamyl-tRNA reductase family.</text>
</comment>
<evidence type="ECO:0000256" key="8">
    <source>
        <dbReference type="ARBA" id="ARBA00023244"/>
    </source>
</evidence>
<keyword evidence="7" id="KW-0149">Chlorophyll biosynthesis</keyword>
<evidence type="ECO:0000313" key="15">
    <source>
        <dbReference type="RefSeq" id="XP_018457379.1"/>
    </source>
</evidence>
<dbReference type="SUPFAM" id="SSF51735">
    <property type="entry name" value="NAD(P)-binding Rossmann-fold domains"/>
    <property type="match status" value="1"/>
</dbReference>
<dbReference type="EC" id="1.2.1.70" evidence="4 10"/>
<dbReference type="InterPro" id="IPR006151">
    <property type="entry name" value="Shikm_DH/Glu-tRNA_Rdtase"/>
</dbReference>
<keyword evidence="6 10" id="KW-0560">Oxidoreductase</keyword>
<proteinExistence type="inferred from homology"/>
<dbReference type="RefSeq" id="XP_018457379.1">
    <property type="nucleotide sequence ID" value="XM_018601877.2"/>
</dbReference>
<feature type="domain" description="Glutamyl-tRNA reductase N-terminal" evidence="13">
    <location>
        <begin position="87"/>
        <end position="237"/>
    </location>
</feature>
<dbReference type="InterPro" id="IPR036453">
    <property type="entry name" value="GluRdtase_dimer_dom_sf"/>
</dbReference>
<comment type="pathway">
    <text evidence="2">Porphyrin-containing compound metabolism; chlorophyll biosynthesis.</text>
</comment>
<evidence type="ECO:0000256" key="1">
    <source>
        <dbReference type="ARBA" id="ARBA00005059"/>
    </source>
</evidence>
<evidence type="ECO:0000256" key="5">
    <source>
        <dbReference type="ARBA" id="ARBA00022857"/>
    </source>
</evidence>
<keyword evidence="14" id="KW-1185">Reference proteome</keyword>
<reference evidence="14" key="1">
    <citation type="journal article" date="2019" name="Database">
        <title>The radish genome database (RadishGD): an integrated information resource for radish genomics.</title>
        <authorList>
            <person name="Yu H.J."/>
            <person name="Baek S."/>
            <person name="Lee Y.J."/>
            <person name="Cho A."/>
            <person name="Mun J.H."/>
        </authorList>
    </citation>
    <scope>NUCLEOTIDE SEQUENCE [LARGE SCALE GENOMIC DNA]</scope>
    <source>
        <strain evidence="14">cv. WK10039</strain>
    </source>
</reference>
<dbReference type="Gene3D" id="3.40.50.720">
    <property type="entry name" value="NAD(P)-binding Rossmann-like Domain"/>
    <property type="match status" value="1"/>
</dbReference>
<comment type="catalytic activity">
    <reaction evidence="9 10">
        <text>(S)-4-amino-5-oxopentanoate + tRNA(Glu) + NADP(+) = L-glutamyl-tRNA(Glu) + NADPH + H(+)</text>
        <dbReference type="Rhea" id="RHEA:12344"/>
        <dbReference type="Rhea" id="RHEA-COMP:9663"/>
        <dbReference type="Rhea" id="RHEA-COMP:9680"/>
        <dbReference type="ChEBI" id="CHEBI:15378"/>
        <dbReference type="ChEBI" id="CHEBI:57501"/>
        <dbReference type="ChEBI" id="CHEBI:57783"/>
        <dbReference type="ChEBI" id="CHEBI:58349"/>
        <dbReference type="ChEBI" id="CHEBI:78442"/>
        <dbReference type="ChEBI" id="CHEBI:78520"/>
        <dbReference type="EC" id="1.2.1.70"/>
    </reaction>
</comment>
<dbReference type="InterPro" id="IPR036291">
    <property type="entry name" value="NAD(P)-bd_dom_sf"/>
</dbReference>
<feature type="domain" description="Quinate/shikimate 5-dehydrogenase/glutamyl-tRNA reductase" evidence="12">
    <location>
        <begin position="264"/>
        <end position="396"/>
    </location>
</feature>
<evidence type="ECO:0000313" key="14">
    <source>
        <dbReference type="Proteomes" id="UP000504610"/>
    </source>
</evidence>
<dbReference type="Pfam" id="PF01488">
    <property type="entry name" value="Shikimate_DH"/>
    <property type="match status" value="1"/>
</dbReference>
<dbReference type="NCBIfam" id="TIGR01035">
    <property type="entry name" value="hemA"/>
    <property type="match status" value="1"/>
</dbReference>
<sequence length="532" mass="58577">MALSSAFVGCPKLETLLNHHKLETPLGLIGVRALPRNNRSSRRCLIQRARCELTDSAPNAATISALEQLKNSAADRYTKERSSIVVIGLSIHTAPVEMREKLAIPEAEWPRAIGELCGLNHIEEAAVLSTCNRMEIYVLALSQHRGVKEVTEWMSKTSGIPVSEICQHRFLLYNKDATQHIFEVSAGLDSLVLGEGQILAQVKQVVKVGQGVNGFGRNISGLFKHAITVGKRVRTETNIAAGAVSVSSAAVELALMKLPESSSHASSARMLIIGAGKMGKLVIKHLVAKGCKKMVVVNRSEERVKAIREEIPGVEVVYRPLDEMLASAAEADVVFTSTASETPLFLKEHVETLPPASPEIGGVRLFVDISVPRNVGSCVNEVETARVYNVDDLKEVVAANKEDRLRKAMEAQTIIAEESNQFEAWRDSLETVPTIKKLRAYAERIRMAELEKCMSKMGDDINKKTTRAVDDLSRGIVNRFLHGPMQHLRCDGSDSRTLSETLENMHALNRMYGLEKDILEEKLKAMTSSQQK</sequence>
<dbReference type="SUPFAM" id="SSF69075">
    <property type="entry name" value="Glutamyl tRNA-reductase dimerization domain"/>
    <property type="match status" value="1"/>
</dbReference>
<evidence type="ECO:0000256" key="9">
    <source>
        <dbReference type="ARBA" id="ARBA00047464"/>
    </source>
</evidence>
<evidence type="ECO:0000256" key="2">
    <source>
        <dbReference type="ARBA" id="ARBA00005173"/>
    </source>
</evidence>
<evidence type="ECO:0000259" key="12">
    <source>
        <dbReference type="Pfam" id="PF01488"/>
    </source>
</evidence>
<dbReference type="InterPro" id="IPR015895">
    <property type="entry name" value="4pyrrol_synth_GluRdtase_N"/>
</dbReference>
<dbReference type="Proteomes" id="UP000504610">
    <property type="component" value="Chromosome 9"/>
</dbReference>
<dbReference type="GO" id="GO:0006782">
    <property type="term" value="P:protoporphyrinogen IX biosynthetic process"/>
    <property type="evidence" value="ECO:0007669"/>
    <property type="project" value="UniProtKB-UniPathway"/>
</dbReference>
<dbReference type="HAMAP" id="MF_00087">
    <property type="entry name" value="Glu_tRNA_reductase"/>
    <property type="match status" value="1"/>
</dbReference>
<organism evidence="14 15">
    <name type="scientific">Raphanus sativus</name>
    <name type="common">Radish</name>
    <name type="synonym">Raphanus raphanistrum var. sativus</name>
    <dbReference type="NCBI Taxonomy" id="3726"/>
    <lineage>
        <taxon>Eukaryota</taxon>
        <taxon>Viridiplantae</taxon>
        <taxon>Streptophyta</taxon>
        <taxon>Embryophyta</taxon>
        <taxon>Tracheophyta</taxon>
        <taxon>Spermatophyta</taxon>
        <taxon>Magnoliopsida</taxon>
        <taxon>eudicotyledons</taxon>
        <taxon>Gunneridae</taxon>
        <taxon>Pentapetalae</taxon>
        <taxon>rosids</taxon>
        <taxon>malvids</taxon>
        <taxon>Brassicales</taxon>
        <taxon>Brassicaceae</taxon>
        <taxon>Brassiceae</taxon>
        <taxon>Raphanus</taxon>
    </lineage>
</organism>
<name>A0A6J0LCN2_RAPSA</name>
<dbReference type="GO" id="GO:0008883">
    <property type="term" value="F:glutamyl-tRNA reductase activity"/>
    <property type="evidence" value="ECO:0007669"/>
    <property type="project" value="UniProtKB-EC"/>
</dbReference>
<protein>
    <recommendedName>
        <fullName evidence="4 10">Glutamyl-tRNA reductase</fullName>
        <ecNumber evidence="4 10">1.2.1.70</ecNumber>
    </recommendedName>
</protein>
<dbReference type="KEGG" id="rsz:108828251"/>
<gene>
    <name evidence="15" type="primary">LOC108828251</name>
</gene>
<comment type="pathway">
    <text evidence="1 10">Porphyrin-containing compound metabolism; protoporphyrin-IX biosynthesis; 5-aminolevulinate from L-glutamyl-tRNA(Glu): step 1/2.</text>
</comment>
<dbReference type="GO" id="GO:0015995">
    <property type="term" value="P:chlorophyll biosynthetic process"/>
    <property type="evidence" value="ECO:0007669"/>
    <property type="project" value="UniProtKB-KW"/>
</dbReference>
<dbReference type="Pfam" id="PF00745">
    <property type="entry name" value="GlutR_dimer"/>
    <property type="match status" value="1"/>
</dbReference>
<dbReference type="GeneID" id="108828251"/>
<keyword evidence="5 10" id="KW-0521">NADP</keyword>
<dbReference type="FunFam" id="3.40.50.720:FF:000031">
    <property type="entry name" value="Glutamyl-tRNA reductase"/>
    <property type="match status" value="1"/>
</dbReference>
<dbReference type="AlphaFoldDB" id="A0A6J0LCN2"/>
<dbReference type="GO" id="GO:0050661">
    <property type="term" value="F:NADP binding"/>
    <property type="evidence" value="ECO:0007669"/>
    <property type="project" value="InterPro"/>
</dbReference>
<dbReference type="InterPro" id="IPR000343">
    <property type="entry name" value="4pyrrol_synth_GluRdtase"/>
</dbReference>
<evidence type="ECO:0000259" key="11">
    <source>
        <dbReference type="Pfam" id="PF00745"/>
    </source>
</evidence>
<dbReference type="SUPFAM" id="SSF69742">
    <property type="entry name" value="Glutamyl tRNA-reductase catalytic, N-terminal domain"/>
    <property type="match status" value="1"/>
</dbReference>
<keyword evidence="8 10" id="KW-0627">Porphyrin biosynthesis</keyword>
<dbReference type="Gene3D" id="3.30.460.30">
    <property type="entry name" value="Glutamyl-tRNA reductase, N-terminal domain"/>
    <property type="match status" value="1"/>
</dbReference>
<dbReference type="PROSITE" id="PS00747">
    <property type="entry name" value="GLUTR"/>
    <property type="match status" value="1"/>
</dbReference>
<dbReference type="InterPro" id="IPR015896">
    <property type="entry name" value="4pyrrol_synth_GluRdtase_dimer"/>
</dbReference>
<dbReference type="PANTHER" id="PTHR43120">
    <property type="entry name" value="GLUTAMYL-TRNA REDUCTASE 1, CHLOROPLASTIC"/>
    <property type="match status" value="1"/>
</dbReference>
<evidence type="ECO:0000256" key="6">
    <source>
        <dbReference type="ARBA" id="ARBA00023002"/>
    </source>
</evidence>
<accession>A0A6J0LCN2</accession>
<evidence type="ECO:0000256" key="7">
    <source>
        <dbReference type="ARBA" id="ARBA00023171"/>
    </source>
</evidence>
<dbReference type="Pfam" id="PF05201">
    <property type="entry name" value="GlutR_N"/>
    <property type="match status" value="1"/>
</dbReference>
<evidence type="ECO:0000256" key="3">
    <source>
        <dbReference type="ARBA" id="ARBA00005916"/>
    </source>
</evidence>